<comment type="similarity">
    <text evidence="2 7">Belongs to the MlaE permease family.</text>
</comment>
<evidence type="ECO:0000256" key="3">
    <source>
        <dbReference type="ARBA" id="ARBA00022448"/>
    </source>
</evidence>
<dbReference type="AlphaFoldDB" id="A0A550JL26"/>
<organism evidence="8 9">
    <name type="scientific">Trichloromonas acetexigens</name>
    <dbReference type="NCBI Taxonomy" id="38815"/>
    <lineage>
        <taxon>Bacteria</taxon>
        <taxon>Pseudomonadati</taxon>
        <taxon>Thermodesulfobacteriota</taxon>
        <taxon>Desulfuromonadia</taxon>
        <taxon>Desulfuromonadales</taxon>
        <taxon>Trichloromonadaceae</taxon>
        <taxon>Trichloromonas</taxon>
    </lineage>
</organism>
<dbReference type="Proteomes" id="UP000317155">
    <property type="component" value="Unassembled WGS sequence"/>
</dbReference>
<reference evidence="8 9" key="1">
    <citation type="submission" date="2019-07" db="EMBL/GenBank/DDBJ databases">
        <title>Insights of Desulfuromonas acetexigens electromicrobiology.</title>
        <authorList>
            <person name="Katuri K."/>
            <person name="Sapireddy V."/>
            <person name="Shaw D.R."/>
            <person name="Saikaly P."/>
        </authorList>
    </citation>
    <scope>NUCLEOTIDE SEQUENCE [LARGE SCALE GENOMIC DNA]</scope>
    <source>
        <strain evidence="8 9">2873</strain>
    </source>
</reference>
<keyword evidence="9" id="KW-1185">Reference proteome</keyword>
<feature type="transmembrane region" description="Helical" evidence="7">
    <location>
        <begin position="144"/>
        <end position="169"/>
    </location>
</feature>
<evidence type="ECO:0000256" key="5">
    <source>
        <dbReference type="ARBA" id="ARBA00022989"/>
    </source>
</evidence>
<keyword evidence="5 7" id="KW-1133">Transmembrane helix</keyword>
<evidence type="ECO:0000256" key="7">
    <source>
        <dbReference type="RuleBase" id="RU362044"/>
    </source>
</evidence>
<comment type="caution">
    <text evidence="7">Lacks conserved residue(s) required for the propagation of feature annotation.</text>
</comment>
<dbReference type="NCBIfam" id="TIGR00056">
    <property type="entry name" value="MlaE family lipid ABC transporter permease subunit"/>
    <property type="match status" value="1"/>
</dbReference>
<dbReference type="InterPro" id="IPR030802">
    <property type="entry name" value="Permease_MalE"/>
</dbReference>
<protein>
    <submittedName>
        <fullName evidence="8">ABC transporter permease</fullName>
    </submittedName>
</protein>
<evidence type="ECO:0000256" key="1">
    <source>
        <dbReference type="ARBA" id="ARBA00004141"/>
    </source>
</evidence>
<evidence type="ECO:0000256" key="4">
    <source>
        <dbReference type="ARBA" id="ARBA00022692"/>
    </source>
</evidence>
<proteinExistence type="inferred from homology"/>
<dbReference type="Pfam" id="PF02405">
    <property type="entry name" value="MlaE"/>
    <property type="match status" value="1"/>
</dbReference>
<dbReference type="EMBL" id="VJVV01000001">
    <property type="protein sequence ID" value="TRO83924.1"/>
    <property type="molecule type" value="Genomic_DNA"/>
</dbReference>
<dbReference type="PANTHER" id="PTHR30188">
    <property type="entry name" value="ABC TRANSPORTER PERMEASE PROTEIN-RELATED"/>
    <property type="match status" value="1"/>
</dbReference>
<dbReference type="RefSeq" id="WP_092052828.1">
    <property type="nucleotide sequence ID" value="NZ_FOJJ01000001.1"/>
</dbReference>
<keyword evidence="4 7" id="KW-0812">Transmembrane</keyword>
<dbReference type="GO" id="GO:0005548">
    <property type="term" value="F:phospholipid transporter activity"/>
    <property type="evidence" value="ECO:0007669"/>
    <property type="project" value="TreeGrafter"/>
</dbReference>
<dbReference type="OrthoDB" id="9805022at2"/>
<dbReference type="InterPro" id="IPR003453">
    <property type="entry name" value="ABC_MlaE_roteobac"/>
</dbReference>
<gene>
    <name evidence="8" type="ORF">FL622_01720</name>
</gene>
<keyword evidence="3" id="KW-0813">Transport</keyword>
<dbReference type="PANTHER" id="PTHR30188:SF4">
    <property type="entry name" value="PROTEIN TRIGALACTOSYLDIACYLGLYCEROL 1, CHLOROPLASTIC"/>
    <property type="match status" value="1"/>
</dbReference>
<evidence type="ECO:0000313" key="9">
    <source>
        <dbReference type="Proteomes" id="UP000317155"/>
    </source>
</evidence>
<evidence type="ECO:0000256" key="2">
    <source>
        <dbReference type="ARBA" id="ARBA00007556"/>
    </source>
</evidence>
<evidence type="ECO:0000256" key="6">
    <source>
        <dbReference type="ARBA" id="ARBA00023136"/>
    </source>
</evidence>
<feature type="transmembrane region" description="Helical" evidence="7">
    <location>
        <begin position="47"/>
        <end position="68"/>
    </location>
</feature>
<sequence>MIEAIGRQLMNMAQTAGEMVRLFAQTIYFFRAAPRNLPSIFRQTAEVGIGTLPVALVLALFVGMVLALQTGSELALYGTQEVIGAIVGLSMVKELGPVMTSLLVAGRVGSSMAAEVGAMQVYEEIDALRTLEINPVRYLAMPRLLACLLAVPCLVIFSMLIGIAGGAFISNVNPLIDVPYNVYYENLIRAIGYEEIFKGLTKATVFGGIIAHVGCYVGFKTKGGARGIGQSTTRAVVMSFVMILVADYFLSRMMM</sequence>
<name>A0A550JL26_9BACT</name>
<evidence type="ECO:0000313" key="8">
    <source>
        <dbReference type="EMBL" id="TRO83924.1"/>
    </source>
</evidence>
<dbReference type="GO" id="GO:0043190">
    <property type="term" value="C:ATP-binding cassette (ABC) transporter complex"/>
    <property type="evidence" value="ECO:0007669"/>
    <property type="project" value="InterPro"/>
</dbReference>
<keyword evidence="6 7" id="KW-0472">Membrane</keyword>
<comment type="caution">
    <text evidence="8">The sequence shown here is derived from an EMBL/GenBank/DDBJ whole genome shotgun (WGS) entry which is preliminary data.</text>
</comment>
<comment type="subcellular location">
    <subcellularLocation>
        <location evidence="1">Membrane</location>
        <topology evidence="1">Multi-pass membrane protein</topology>
    </subcellularLocation>
</comment>
<accession>A0A550JL26</accession>
<feature type="transmembrane region" description="Helical" evidence="7">
    <location>
        <begin position="231"/>
        <end position="250"/>
    </location>
</feature>